<reference evidence="1 2" key="1">
    <citation type="submission" date="2018-04" db="EMBL/GenBank/DDBJ databases">
        <title>Adhaeribacter sp. HMF7616 genome sequencing and assembly.</title>
        <authorList>
            <person name="Kang H."/>
            <person name="Kang J."/>
            <person name="Cha I."/>
            <person name="Kim H."/>
            <person name="Joh K."/>
        </authorList>
    </citation>
    <scope>NUCLEOTIDE SEQUENCE [LARGE SCALE GENOMIC DNA]</scope>
    <source>
        <strain evidence="1 2">HMF7616</strain>
    </source>
</reference>
<proteinExistence type="predicted"/>
<organism evidence="1 2">
    <name type="scientific">Adhaeribacter pallidiroseus</name>
    <dbReference type="NCBI Taxonomy" id="2072847"/>
    <lineage>
        <taxon>Bacteria</taxon>
        <taxon>Pseudomonadati</taxon>
        <taxon>Bacteroidota</taxon>
        <taxon>Cytophagia</taxon>
        <taxon>Cytophagales</taxon>
        <taxon>Hymenobacteraceae</taxon>
        <taxon>Adhaeribacter</taxon>
    </lineage>
</organism>
<evidence type="ECO:0000313" key="2">
    <source>
        <dbReference type="Proteomes" id="UP000253919"/>
    </source>
</evidence>
<name>A0A369QFU7_9BACT</name>
<gene>
    <name evidence="1" type="ORF">AHMF7616_01904</name>
</gene>
<dbReference type="AlphaFoldDB" id="A0A369QFU7"/>
<evidence type="ECO:0000313" key="1">
    <source>
        <dbReference type="EMBL" id="RDC63302.1"/>
    </source>
</evidence>
<dbReference type="Proteomes" id="UP000253919">
    <property type="component" value="Unassembled WGS sequence"/>
</dbReference>
<accession>A0A369QFU7</accession>
<keyword evidence="2" id="KW-1185">Reference proteome</keyword>
<protein>
    <submittedName>
        <fullName evidence="1">Uncharacterized protein</fullName>
    </submittedName>
</protein>
<dbReference type="EMBL" id="QASA01000001">
    <property type="protein sequence ID" value="RDC63302.1"/>
    <property type="molecule type" value="Genomic_DNA"/>
</dbReference>
<sequence length="87" mass="10430">MLSATIKLTLPKNFVGIVVDIMYQPQRSKPLYSYQEMIDLLTEATETEFLWQVHEILIYEAEYYDQMERISLQALFRLKRLELNNLK</sequence>
<comment type="caution">
    <text evidence="1">The sequence shown here is derived from an EMBL/GenBank/DDBJ whole genome shotgun (WGS) entry which is preliminary data.</text>
</comment>